<dbReference type="EMBL" id="JBEFKJ010000010">
    <property type="protein sequence ID" value="KAL2043791.1"/>
    <property type="molecule type" value="Genomic_DNA"/>
</dbReference>
<organism evidence="1 2">
    <name type="scientific">Stereocaulon virgatum</name>
    <dbReference type="NCBI Taxonomy" id="373712"/>
    <lineage>
        <taxon>Eukaryota</taxon>
        <taxon>Fungi</taxon>
        <taxon>Dikarya</taxon>
        <taxon>Ascomycota</taxon>
        <taxon>Pezizomycotina</taxon>
        <taxon>Lecanoromycetes</taxon>
        <taxon>OSLEUM clade</taxon>
        <taxon>Lecanoromycetidae</taxon>
        <taxon>Lecanorales</taxon>
        <taxon>Lecanorineae</taxon>
        <taxon>Stereocaulaceae</taxon>
        <taxon>Stereocaulon</taxon>
    </lineage>
</organism>
<proteinExistence type="predicted"/>
<reference evidence="1 2" key="1">
    <citation type="submission" date="2024-09" db="EMBL/GenBank/DDBJ databases">
        <title>Rethinking Asexuality: The Enigmatic Case of Functional Sexual Genes in Lepraria (Stereocaulaceae).</title>
        <authorList>
            <person name="Doellman M."/>
            <person name="Sun Y."/>
            <person name="Barcenas-Pena A."/>
            <person name="Lumbsch H.T."/>
            <person name="Grewe F."/>
        </authorList>
    </citation>
    <scope>NUCLEOTIDE SEQUENCE [LARGE SCALE GENOMIC DNA]</scope>
    <source>
        <strain evidence="1 2">Mercado 3170</strain>
    </source>
</reference>
<evidence type="ECO:0000313" key="1">
    <source>
        <dbReference type="EMBL" id="KAL2043791.1"/>
    </source>
</evidence>
<dbReference type="Proteomes" id="UP001590950">
    <property type="component" value="Unassembled WGS sequence"/>
</dbReference>
<accession>A0ABR4AG42</accession>
<sequence>MSVTFTITLPTYEIYHQAVYRTQFVMWGKTPKAKSQHCPDPILRTHIKASTNNSAAPVLRASKANLSHPTSRAASTTTSVAVDIFVNISFRWLGHSTRPVIANFPRTLVIPAISTAVLFLVPSTARTPTVSTMFASTTISTTSTSTTMPMS</sequence>
<protein>
    <submittedName>
        <fullName evidence="1">Uncharacterized protein</fullName>
    </submittedName>
</protein>
<gene>
    <name evidence="1" type="ORF">N7G274_003310</name>
</gene>
<name>A0ABR4AG42_9LECA</name>
<keyword evidence="2" id="KW-1185">Reference proteome</keyword>
<comment type="caution">
    <text evidence="1">The sequence shown here is derived from an EMBL/GenBank/DDBJ whole genome shotgun (WGS) entry which is preliminary data.</text>
</comment>
<evidence type="ECO:0000313" key="2">
    <source>
        <dbReference type="Proteomes" id="UP001590950"/>
    </source>
</evidence>